<dbReference type="HOGENOM" id="CLU_016396_0_0_1"/>
<dbReference type="SUPFAM" id="SSF68906">
    <property type="entry name" value="SAP domain"/>
    <property type="match status" value="1"/>
</dbReference>
<evidence type="ECO:0000313" key="3">
    <source>
        <dbReference type="EMBL" id="EER36570.1"/>
    </source>
</evidence>
<sequence>MADYKNWKVTDLKAELKRRGIPQTGLRVKQNFIDRLLQADSAAPPDPSAEPPSPNNPPEKQAREVPEQLRQDEIPSNHQPPVASDPGPEATESESKELPAGGAQELLSHSSTEDEPMKDKEEIADINRDEAITEDSTAEAQAQIQESKAEEPAQLQDAVKEPAPSVPSAPRNPESATVSPTEETIDSREESIDDSRKRKRRSQSPPPSPTTAVLKRAKAEDGFQRVLLKENIPADTGILSGEGVAAVPIVDAAAPRDAEMQGTNLENTEAGLREPEPTPQSKPTVVQEANEEDNRAAESHSVPLDESRIERPEDLHLSKHPSADARFKSLFPVANGGRELSPSPKGLGGEEAADRIVPPALHPATTSLYIRNFMRPLQPANLKKHLVTLAAPPTSSMQPDIIVDFFLDSIKTHSFVTFANVSAASRVRAALHGTIWPDERTRKPLWVDFIPEEKVKEWIAVEQESGSGARGAPRWEVVYDEIEGGLTASLREANRTNQFPSHNNRDLDQNVGREPPLGPRATHGPVHRDSRPVAPPAPPVRYGGEGFKALDDRFLSTAAKPKLYYLPVPQKVAEKRLDRFASLDRARPPSRRGGDEMRKYTFEDTDYFVDRGPEYGSRGRRRGGRGARFRDRGEFRDSWRR</sequence>
<dbReference type="PANTHER" id="PTHR47031">
    <property type="entry name" value="SAP DNA-BINDING DOMAIN-CONTAINING PROTEIN"/>
    <property type="match status" value="1"/>
</dbReference>
<dbReference type="Pfam" id="PF16294">
    <property type="entry name" value="RSB_motif"/>
    <property type="match status" value="1"/>
</dbReference>
<feature type="region of interest" description="Disordered" evidence="1">
    <location>
        <begin position="492"/>
        <end position="540"/>
    </location>
</feature>
<feature type="region of interest" description="Disordered" evidence="1">
    <location>
        <begin position="254"/>
        <end position="309"/>
    </location>
</feature>
<dbReference type="Pfam" id="PF02037">
    <property type="entry name" value="SAP"/>
    <property type="match status" value="1"/>
</dbReference>
<feature type="compositionally biased region" description="Basic and acidic residues" evidence="1">
    <location>
        <begin position="60"/>
        <end position="75"/>
    </location>
</feature>
<protein>
    <submittedName>
        <fullName evidence="3">SAP domain-containing protein</fullName>
    </submittedName>
</protein>
<feature type="compositionally biased region" description="Basic and acidic residues" evidence="1">
    <location>
        <begin position="628"/>
        <end position="641"/>
    </location>
</feature>
<gene>
    <name evidence="3" type="ORF">HCDG_09226</name>
</gene>
<dbReference type="STRING" id="544712.C6HSP5"/>
<dbReference type="CDD" id="cd12432">
    <property type="entry name" value="RRM_ACINU"/>
    <property type="match status" value="1"/>
</dbReference>
<evidence type="ECO:0000256" key="1">
    <source>
        <dbReference type="SAM" id="MobiDB-lite"/>
    </source>
</evidence>
<feature type="region of interest" description="Disordered" evidence="1">
    <location>
        <begin position="35"/>
        <end position="225"/>
    </location>
</feature>
<dbReference type="VEuPathDB" id="FungiDB:HCDG_09226"/>
<evidence type="ECO:0000313" key="4">
    <source>
        <dbReference type="Proteomes" id="UP000002624"/>
    </source>
</evidence>
<dbReference type="EMBL" id="GG692439">
    <property type="protein sequence ID" value="EER36570.1"/>
    <property type="molecule type" value="Genomic_DNA"/>
</dbReference>
<name>C6HSP5_AJECH</name>
<proteinExistence type="predicted"/>
<dbReference type="InterPro" id="IPR036361">
    <property type="entry name" value="SAP_dom_sf"/>
</dbReference>
<feature type="domain" description="SAP" evidence="2">
    <location>
        <begin position="4"/>
        <end position="40"/>
    </location>
</feature>
<dbReference type="InterPro" id="IPR003034">
    <property type="entry name" value="SAP_dom"/>
</dbReference>
<organism evidence="3 4">
    <name type="scientific">Ajellomyces capsulatus (strain H143)</name>
    <name type="common">Darling's disease fungus</name>
    <name type="synonym">Histoplasma capsulatum</name>
    <dbReference type="NCBI Taxonomy" id="544712"/>
    <lineage>
        <taxon>Eukaryota</taxon>
        <taxon>Fungi</taxon>
        <taxon>Dikarya</taxon>
        <taxon>Ascomycota</taxon>
        <taxon>Pezizomycotina</taxon>
        <taxon>Eurotiomycetes</taxon>
        <taxon>Eurotiomycetidae</taxon>
        <taxon>Onygenales</taxon>
        <taxon>Ajellomycetaceae</taxon>
        <taxon>Histoplasma</taxon>
    </lineage>
</organism>
<dbReference type="PANTHER" id="PTHR47031:SF3">
    <property type="entry name" value="SAP DOMAIN-CONTAINING PROTEIN"/>
    <property type="match status" value="1"/>
</dbReference>
<feature type="compositionally biased region" description="Basic residues" evidence="1">
    <location>
        <begin position="618"/>
        <end position="627"/>
    </location>
</feature>
<evidence type="ECO:0000259" key="2">
    <source>
        <dbReference type="SMART" id="SM00513"/>
    </source>
</evidence>
<dbReference type="Gene3D" id="1.10.720.30">
    <property type="entry name" value="SAP domain"/>
    <property type="match status" value="1"/>
</dbReference>
<dbReference type="Proteomes" id="UP000002624">
    <property type="component" value="Unassembled WGS sequence"/>
</dbReference>
<accession>C6HSP5</accession>
<dbReference type="OrthoDB" id="5348404at2759"/>
<dbReference type="InterPro" id="IPR034257">
    <property type="entry name" value="Acinus_RRM"/>
</dbReference>
<feature type="compositionally biased region" description="Basic and acidic residues" evidence="1">
    <location>
        <begin position="185"/>
        <end position="196"/>
    </location>
</feature>
<feature type="compositionally biased region" description="Basic and acidic residues" evidence="1">
    <location>
        <begin position="292"/>
        <end position="309"/>
    </location>
</feature>
<dbReference type="AlphaFoldDB" id="C6HSP5"/>
<feature type="compositionally biased region" description="Basic and acidic residues" evidence="1">
    <location>
        <begin position="111"/>
        <end position="131"/>
    </location>
</feature>
<dbReference type="OMA" id="SKCFVAY"/>
<feature type="region of interest" description="Disordered" evidence="1">
    <location>
        <begin position="611"/>
        <end position="641"/>
    </location>
</feature>
<reference evidence="4" key="1">
    <citation type="submission" date="2009-05" db="EMBL/GenBank/DDBJ databases">
        <title>The genome sequence of Ajellomyces capsulatus strain H143.</title>
        <authorList>
            <person name="Champion M."/>
            <person name="Cuomo C.A."/>
            <person name="Ma L.-J."/>
            <person name="Henn M.R."/>
            <person name="Sil A."/>
            <person name="Goldman B."/>
            <person name="Young S.K."/>
            <person name="Kodira C.D."/>
            <person name="Zeng Q."/>
            <person name="Koehrsen M."/>
            <person name="Alvarado L."/>
            <person name="Berlin A.M."/>
            <person name="Borenstein D."/>
            <person name="Chen Z."/>
            <person name="Engels R."/>
            <person name="Freedman E."/>
            <person name="Gellesch M."/>
            <person name="Goldberg J."/>
            <person name="Griggs A."/>
            <person name="Gujja S."/>
            <person name="Heiman D.I."/>
            <person name="Hepburn T.A."/>
            <person name="Howarth C."/>
            <person name="Jen D."/>
            <person name="Larson L."/>
            <person name="Lewis B."/>
            <person name="Mehta T."/>
            <person name="Park D."/>
            <person name="Pearson M."/>
            <person name="Roberts A."/>
            <person name="Saif S."/>
            <person name="Shea T.D."/>
            <person name="Shenoy N."/>
            <person name="Sisk P."/>
            <person name="Stolte C."/>
            <person name="Sykes S."/>
            <person name="Walk T."/>
            <person name="White J."/>
            <person name="Yandava C."/>
            <person name="Klein B."/>
            <person name="McEwen J.G."/>
            <person name="Puccia R."/>
            <person name="Goldman G.H."/>
            <person name="Felipe M.S."/>
            <person name="Nino-Vega G."/>
            <person name="San-Blas G."/>
            <person name="Taylor J.W."/>
            <person name="Mendoza L."/>
            <person name="Galagan J.E."/>
            <person name="Nusbaum C."/>
            <person name="Birren B.W."/>
        </authorList>
    </citation>
    <scope>NUCLEOTIDE SEQUENCE [LARGE SCALE GENOMIC DNA]</scope>
    <source>
        <strain evidence="4">H143</strain>
    </source>
</reference>
<dbReference type="InterPro" id="IPR032552">
    <property type="entry name" value="RSB_motif"/>
</dbReference>
<feature type="compositionally biased region" description="Pro residues" evidence="1">
    <location>
        <begin position="44"/>
        <end position="57"/>
    </location>
</feature>
<dbReference type="SMART" id="SM00513">
    <property type="entry name" value="SAP"/>
    <property type="match status" value="1"/>
</dbReference>